<dbReference type="InterPro" id="IPR008979">
    <property type="entry name" value="Galactose-bd-like_sf"/>
</dbReference>
<name>A0A5D0J2L5_9FLAO</name>
<dbReference type="InterPro" id="IPR008964">
    <property type="entry name" value="Invasin/intimin_cell_adhesion"/>
</dbReference>
<dbReference type="EMBL" id="VSDQ01000241">
    <property type="protein sequence ID" value="TYA89260.1"/>
    <property type="molecule type" value="Genomic_DNA"/>
</dbReference>
<evidence type="ECO:0000259" key="7">
    <source>
        <dbReference type="Pfam" id="PF18565"/>
    </source>
</evidence>
<feature type="domain" description="Glycoside hydrolase family 2" evidence="7">
    <location>
        <begin position="772"/>
        <end position="857"/>
    </location>
</feature>
<dbReference type="InterPro" id="IPR051913">
    <property type="entry name" value="GH2_Domain-Containing"/>
</dbReference>
<dbReference type="InterPro" id="IPR017853">
    <property type="entry name" value="GH"/>
</dbReference>
<dbReference type="Pfam" id="PF00703">
    <property type="entry name" value="Glyco_hydro_2"/>
    <property type="match status" value="1"/>
</dbReference>
<protein>
    <submittedName>
        <fullName evidence="8">Glycoside hydrolase family 2 protein</fullName>
    </submittedName>
</protein>
<dbReference type="Gene3D" id="2.60.120.260">
    <property type="entry name" value="Galactose-binding domain-like"/>
    <property type="match status" value="1"/>
</dbReference>
<sequence>MSNDNPNKRAKHIWTEAYNICKNFKSSWENKKIVEEGVDFSDHSEIWWILNQKDIAWTVDDFWQRYVVNHPNSISKIPQFSTAGFYEVENSPRKVYNFNIGWRFFKGDIDNANTIDFDDSNWEAANLPHGLEILGENASGGKNYQGIAWYRKVFKLNNKNKSQRTYIYFEAVMGKCEVWVNGKKVTEHFGGYLPFAVDITDVAKQNGETNVIAVKADNSDDKTYLPGKRQGGLDFTYLGGIYRDTYLIQTTPTHVTLAELSNTVAGGGVFVGTLDINNNTATLEVRTEITNHSPGAKRIQVRTTLEDTDYQTLQSFEQSTVLRSKKTKQLKKQFNVSNAKFWHPDSPNLHFIKTEIIEDGKVIDAMRTRIGIRLFEMKGKDGLFINKKPYSGKIVGVNRHQDYNYVGNALPNSGQWRDVKILREGGAKIIRAGHYPQDPAFYDACDALGMFATTANPGWHFFNFKDPIFEKRLYNDSRELVRRDRNVASILMWETALNETREQPAYAMNTMHKIAHDENPFPGMFTVTDAEEAKKAGMDLHYHGTDPNVNSFTREYGDGGEVDNWTSQNATTRVKMEWGEKPLLTQALMQAEILNGLFTTPKSRLGGAKWAGIDHQRGYHPDPFWGGLLNGFRIPRYLYYVYKSQYNHDYNVSGIETGPMLFIAHELTQISSKDIVVFSNCDEVRLTWLGKEKTLKASFAETRFKDLPHPPFIFKDMFDFSVIKSKYRNKTKEVKLIAEGLIDGKVVVRQEKDYPEHTAGVRLSIAGEGICLTADGSDFIPVRATIIDIDGNKKVLASEYVHFTIEGPAEIIGNNTTYANPAKTEMGVATALIRASTSPGKITVTAHVNGLESDSITFESQPVTSDYLYDENYFNTSVKPKTSQTLIIQKKGSELPNDVLELKKKIKQLELIITGKEQDLMEIRSKIKK</sequence>
<keyword evidence="3" id="KW-0326">Glycosidase</keyword>
<keyword evidence="2 8" id="KW-0378">Hydrolase</keyword>
<dbReference type="AlphaFoldDB" id="A0A5D0J2L5"/>
<evidence type="ECO:0000259" key="6">
    <source>
        <dbReference type="Pfam" id="PF02837"/>
    </source>
</evidence>
<evidence type="ECO:0000259" key="5">
    <source>
        <dbReference type="Pfam" id="PF02836"/>
    </source>
</evidence>
<dbReference type="Pfam" id="PF02837">
    <property type="entry name" value="Glyco_hydro_2_N"/>
    <property type="match status" value="1"/>
</dbReference>
<dbReference type="Gene3D" id="3.20.20.80">
    <property type="entry name" value="Glycosidases"/>
    <property type="match status" value="1"/>
</dbReference>
<keyword evidence="9" id="KW-1185">Reference proteome</keyword>
<dbReference type="OrthoDB" id="9801077at2"/>
<dbReference type="InterPro" id="IPR013783">
    <property type="entry name" value="Ig-like_fold"/>
</dbReference>
<dbReference type="InterPro" id="IPR036156">
    <property type="entry name" value="Beta-gal/glucu_dom_sf"/>
</dbReference>
<evidence type="ECO:0000313" key="8">
    <source>
        <dbReference type="EMBL" id="TYA89260.1"/>
    </source>
</evidence>
<dbReference type="InterPro" id="IPR006104">
    <property type="entry name" value="Glyco_hydro_2_N"/>
</dbReference>
<feature type="domain" description="Glycosyl hydrolases family 2 sugar binding" evidence="6">
    <location>
        <begin position="140"/>
        <end position="250"/>
    </location>
</feature>
<dbReference type="InterPro" id="IPR040605">
    <property type="entry name" value="Glyco_hydro2_dom5"/>
</dbReference>
<dbReference type="Gene3D" id="2.60.40.10">
    <property type="entry name" value="Immunoglobulins"/>
    <property type="match status" value="2"/>
</dbReference>
<comment type="caution">
    <text evidence="8">The sequence shown here is derived from an EMBL/GenBank/DDBJ whole genome shotgun (WGS) entry which is preliminary data.</text>
</comment>
<gene>
    <name evidence="8" type="ORF">FUA24_03570</name>
</gene>
<reference evidence="8 9" key="1">
    <citation type="submission" date="2019-08" db="EMBL/GenBank/DDBJ databases">
        <title>Seonamhaeicola sediminis sp. nov., isolated from marine sediment.</title>
        <authorList>
            <person name="Cao W.R."/>
        </authorList>
    </citation>
    <scope>NUCLEOTIDE SEQUENCE [LARGE SCALE GENOMIC DNA]</scope>
    <source>
        <strain evidence="8 9">B011</strain>
    </source>
</reference>
<dbReference type="PANTHER" id="PTHR42732:SF1">
    <property type="entry name" value="BETA-MANNOSIDASE"/>
    <property type="match status" value="1"/>
</dbReference>
<dbReference type="Proteomes" id="UP000323930">
    <property type="component" value="Unassembled WGS sequence"/>
</dbReference>
<dbReference type="Pfam" id="PF18565">
    <property type="entry name" value="Glyco_hydro2_C5"/>
    <property type="match status" value="1"/>
</dbReference>
<dbReference type="InterPro" id="IPR006102">
    <property type="entry name" value="Ig-like_GH2"/>
</dbReference>
<evidence type="ECO:0000256" key="1">
    <source>
        <dbReference type="ARBA" id="ARBA00007401"/>
    </source>
</evidence>
<dbReference type="SUPFAM" id="SSF51445">
    <property type="entry name" value="(Trans)glycosidases"/>
    <property type="match status" value="1"/>
</dbReference>
<comment type="similarity">
    <text evidence="1">Belongs to the glycosyl hydrolase 2 family.</text>
</comment>
<feature type="domain" description="Glycoside hydrolase family 2 catalytic" evidence="5">
    <location>
        <begin position="381"/>
        <end position="518"/>
    </location>
</feature>
<organism evidence="8 9">
    <name type="scientific">Seonamhaeicola marinus</name>
    <dbReference type="NCBI Taxonomy" id="1912246"/>
    <lineage>
        <taxon>Bacteria</taxon>
        <taxon>Pseudomonadati</taxon>
        <taxon>Bacteroidota</taxon>
        <taxon>Flavobacteriia</taxon>
        <taxon>Flavobacteriales</taxon>
        <taxon>Flavobacteriaceae</taxon>
    </lineage>
</organism>
<feature type="domain" description="Glycoside hydrolase family 2 immunoglobulin-like beta-sandwich" evidence="4">
    <location>
        <begin position="275"/>
        <end position="373"/>
    </location>
</feature>
<dbReference type="SUPFAM" id="SSF49785">
    <property type="entry name" value="Galactose-binding domain-like"/>
    <property type="match status" value="1"/>
</dbReference>
<evidence type="ECO:0000313" key="9">
    <source>
        <dbReference type="Proteomes" id="UP000323930"/>
    </source>
</evidence>
<dbReference type="Pfam" id="PF02836">
    <property type="entry name" value="Glyco_hydro_2_C"/>
    <property type="match status" value="1"/>
</dbReference>
<dbReference type="SUPFAM" id="SSF49303">
    <property type="entry name" value="beta-Galactosidase/glucuronidase domain"/>
    <property type="match status" value="1"/>
</dbReference>
<evidence type="ECO:0000256" key="2">
    <source>
        <dbReference type="ARBA" id="ARBA00022801"/>
    </source>
</evidence>
<dbReference type="GO" id="GO:0004553">
    <property type="term" value="F:hydrolase activity, hydrolyzing O-glycosyl compounds"/>
    <property type="evidence" value="ECO:0007669"/>
    <property type="project" value="InterPro"/>
</dbReference>
<dbReference type="InterPro" id="IPR006103">
    <property type="entry name" value="Glyco_hydro_2_cat"/>
</dbReference>
<accession>A0A5D0J2L5</accession>
<dbReference type="PANTHER" id="PTHR42732">
    <property type="entry name" value="BETA-GALACTOSIDASE"/>
    <property type="match status" value="1"/>
</dbReference>
<dbReference type="GO" id="GO:0005975">
    <property type="term" value="P:carbohydrate metabolic process"/>
    <property type="evidence" value="ECO:0007669"/>
    <property type="project" value="InterPro"/>
</dbReference>
<evidence type="ECO:0000259" key="4">
    <source>
        <dbReference type="Pfam" id="PF00703"/>
    </source>
</evidence>
<evidence type="ECO:0000256" key="3">
    <source>
        <dbReference type="ARBA" id="ARBA00023295"/>
    </source>
</evidence>
<dbReference type="SUPFAM" id="SSF49373">
    <property type="entry name" value="Invasin/intimin cell-adhesion fragments"/>
    <property type="match status" value="1"/>
</dbReference>
<proteinExistence type="inferred from homology"/>